<dbReference type="EMBL" id="JBICBT010000467">
    <property type="protein sequence ID" value="KAL3112562.1"/>
    <property type="molecule type" value="Genomic_DNA"/>
</dbReference>
<dbReference type="EMBL" id="JBICBT010000326">
    <property type="protein sequence ID" value="KAL3117374.1"/>
    <property type="molecule type" value="Genomic_DNA"/>
</dbReference>
<comment type="caution">
    <text evidence="4">The sequence shown here is derived from an EMBL/GenBank/DDBJ whole genome shotgun (WGS) entry which is preliminary data.</text>
</comment>
<reference evidence="4 5" key="1">
    <citation type="submission" date="2024-10" db="EMBL/GenBank/DDBJ databases">
        <authorList>
            <person name="Kim D."/>
        </authorList>
    </citation>
    <scope>NUCLEOTIDE SEQUENCE [LARGE SCALE GENOMIC DNA]</scope>
    <source>
        <strain evidence="4">BH-2024</strain>
    </source>
</reference>
<evidence type="ECO:0000313" key="5">
    <source>
        <dbReference type="Proteomes" id="UP001620626"/>
    </source>
</evidence>
<sequence length="94" mass="10228">MNFCSSFAFLVVLMVLIGEASGGCCPSKSRIRADNERRTKSDGTMRYGQNNGSFEALSYGVIKVPKKNLDQWTTPTRAGVFGLGVHPGLRINSN</sequence>
<evidence type="ECO:0000256" key="2">
    <source>
        <dbReference type="SAM" id="SignalP"/>
    </source>
</evidence>
<feature type="compositionally biased region" description="Basic and acidic residues" evidence="1">
    <location>
        <begin position="31"/>
        <end position="43"/>
    </location>
</feature>
<dbReference type="AlphaFoldDB" id="A0ABD2LQD9"/>
<feature type="chain" id="PRO_5044724288" description="Secreted protein" evidence="2">
    <location>
        <begin position="23"/>
        <end position="94"/>
    </location>
</feature>
<proteinExistence type="predicted"/>
<keyword evidence="2" id="KW-0732">Signal</keyword>
<accession>A0ABD2LQD9</accession>
<evidence type="ECO:0000256" key="1">
    <source>
        <dbReference type="SAM" id="MobiDB-lite"/>
    </source>
</evidence>
<feature type="signal peptide" evidence="2">
    <location>
        <begin position="1"/>
        <end position="22"/>
    </location>
</feature>
<gene>
    <name evidence="4" type="ORF">niasHT_004170</name>
    <name evidence="3" type="ORF">niasHT_018573</name>
</gene>
<evidence type="ECO:0000313" key="3">
    <source>
        <dbReference type="EMBL" id="KAL3112562.1"/>
    </source>
</evidence>
<evidence type="ECO:0008006" key="6">
    <source>
        <dbReference type="Google" id="ProtNLM"/>
    </source>
</evidence>
<protein>
    <recommendedName>
        <fullName evidence="6">Secreted protein</fullName>
    </recommendedName>
</protein>
<organism evidence="4 5">
    <name type="scientific">Heterodera trifolii</name>
    <dbReference type="NCBI Taxonomy" id="157864"/>
    <lineage>
        <taxon>Eukaryota</taxon>
        <taxon>Metazoa</taxon>
        <taxon>Ecdysozoa</taxon>
        <taxon>Nematoda</taxon>
        <taxon>Chromadorea</taxon>
        <taxon>Rhabditida</taxon>
        <taxon>Tylenchina</taxon>
        <taxon>Tylenchomorpha</taxon>
        <taxon>Tylenchoidea</taxon>
        <taxon>Heteroderidae</taxon>
        <taxon>Heteroderinae</taxon>
        <taxon>Heterodera</taxon>
    </lineage>
</organism>
<feature type="region of interest" description="Disordered" evidence="1">
    <location>
        <begin position="28"/>
        <end position="49"/>
    </location>
</feature>
<evidence type="ECO:0000313" key="4">
    <source>
        <dbReference type="EMBL" id="KAL3117374.1"/>
    </source>
</evidence>
<dbReference type="Proteomes" id="UP001620626">
    <property type="component" value="Unassembled WGS sequence"/>
</dbReference>
<name>A0ABD2LQD9_9BILA</name>
<keyword evidence="5" id="KW-1185">Reference proteome</keyword>